<dbReference type="InterPro" id="IPR017452">
    <property type="entry name" value="GPCR_Rhodpsn_7TM"/>
</dbReference>
<comment type="caution">
    <text evidence="10">The sequence shown here is derived from an EMBL/GenBank/DDBJ whole genome shotgun (WGS) entry which is preliminary data.</text>
</comment>
<organism evidence="10 11">
    <name type="scientific">Allacma fusca</name>
    <dbReference type="NCBI Taxonomy" id="39272"/>
    <lineage>
        <taxon>Eukaryota</taxon>
        <taxon>Metazoa</taxon>
        <taxon>Ecdysozoa</taxon>
        <taxon>Arthropoda</taxon>
        <taxon>Hexapoda</taxon>
        <taxon>Collembola</taxon>
        <taxon>Symphypleona</taxon>
        <taxon>Sminthuridae</taxon>
        <taxon>Allacma</taxon>
    </lineage>
</organism>
<dbReference type="Pfam" id="PF00001">
    <property type="entry name" value="7tm_1"/>
    <property type="match status" value="1"/>
</dbReference>
<dbReference type="InterPro" id="IPR000276">
    <property type="entry name" value="GPCR_Rhodpsn"/>
</dbReference>
<evidence type="ECO:0000256" key="6">
    <source>
        <dbReference type="ARBA" id="ARBA00023136"/>
    </source>
</evidence>
<evidence type="ECO:0000256" key="8">
    <source>
        <dbReference type="SAM" id="Phobius"/>
    </source>
</evidence>
<evidence type="ECO:0000256" key="4">
    <source>
        <dbReference type="ARBA" id="ARBA00022692"/>
    </source>
</evidence>
<evidence type="ECO:0000256" key="2">
    <source>
        <dbReference type="ARBA" id="ARBA00010663"/>
    </source>
</evidence>
<dbReference type="PROSITE" id="PS50262">
    <property type="entry name" value="G_PROTEIN_RECEP_F1_2"/>
    <property type="match status" value="1"/>
</dbReference>
<feature type="transmembrane region" description="Helical" evidence="8">
    <location>
        <begin position="89"/>
        <end position="113"/>
    </location>
</feature>
<keyword evidence="6 8" id="KW-0472">Membrane</keyword>
<keyword evidence="7" id="KW-0675">Receptor</keyword>
<feature type="transmembrane region" description="Helical" evidence="8">
    <location>
        <begin position="172"/>
        <end position="193"/>
    </location>
</feature>
<evidence type="ECO:0000256" key="5">
    <source>
        <dbReference type="ARBA" id="ARBA00022989"/>
    </source>
</evidence>
<proteinExistence type="inferred from homology"/>
<dbReference type="AlphaFoldDB" id="A0A8J2L431"/>
<dbReference type="GO" id="GO:0004930">
    <property type="term" value="F:G protein-coupled receptor activity"/>
    <property type="evidence" value="ECO:0007669"/>
    <property type="project" value="InterPro"/>
</dbReference>
<reference evidence="10" key="1">
    <citation type="submission" date="2021-06" db="EMBL/GenBank/DDBJ databases">
        <authorList>
            <person name="Hodson N. C."/>
            <person name="Mongue J. A."/>
            <person name="Jaron S. K."/>
        </authorList>
    </citation>
    <scope>NUCLEOTIDE SEQUENCE</scope>
</reference>
<evidence type="ECO:0000259" key="9">
    <source>
        <dbReference type="PROSITE" id="PS50262"/>
    </source>
</evidence>
<dbReference type="PROSITE" id="PS00237">
    <property type="entry name" value="G_PROTEIN_RECEP_F1_1"/>
    <property type="match status" value="1"/>
</dbReference>
<dbReference type="EMBL" id="CAJVCH010338484">
    <property type="protein sequence ID" value="CAG7815193.1"/>
    <property type="molecule type" value="Genomic_DNA"/>
</dbReference>
<comment type="subcellular location">
    <subcellularLocation>
        <location evidence="1">Cell membrane</location>
        <topology evidence="1">Multi-pass membrane protein</topology>
    </subcellularLocation>
</comment>
<comment type="similarity">
    <text evidence="2">Belongs to the G-protein coupled receptor 1 family.</text>
</comment>
<evidence type="ECO:0000256" key="3">
    <source>
        <dbReference type="ARBA" id="ARBA00022475"/>
    </source>
</evidence>
<keyword evidence="11" id="KW-1185">Reference proteome</keyword>
<dbReference type="PANTHER" id="PTHR24241:SF59">
    <property type="entry name" value="ADIPOKINETIC HORMONE RECEPTOR, ISOFORM C"/>
    <property type="match status" value="1"/>
</dbReference>
<dbReference type="SUPFAM" id="SSF81321">
    <property type="entry name" value="Family A G protein-coupled receptor-like"/>
    <property type="match status" value="1"/>
</dbReference>
<evidence type="ECO:0000313" key="11">
    <source>
        <dbReference type="Proteomes" id="UP000708208"/>
    </source>
</evidence>
<dbReference type="GO" id="GO:0032870">
    <property type="term" value="P:cellular response to hormone stimulus"/>
    <property type="evidence" value="ECO:0007669"/>
    <property type="project" value="TreeGrafter"/>
</dbReference>
<accession>A0A8J2L431</accession>
<feature type="non-terminal residue" evidence="10">
    <location>
        <position position="223"/>
    </location>
</feature>
<evidence type="ECO:0000313" key="10">
    <source>
        <dbReference type="EMBL" id="CAG7815193.1"/>
    </source>
</evidence>
<name>A0A8J2L431_9HEXA</name>
<sequence length="223" mass="25599">MYRSSGVVLREATSSSPFIENSTYNYYLERYYFEKGKDFIEDIFTSTVPANYDMMIGNETYGSTTVRYSLKEREIPSEMLIVSSSSRNLIILIYSILFFVGAVGNLSVFISVAQELWRKCHRSRIKVLILHLALADLFVILFVIPIEVFWRITVFWNGGDLLCRICQFFRAFGLYLSSNVIICISLDRFYVIISPLKVIGGMRRVKNMLALAWIAAILCATPQ</sequence>
<evidence type="ECO:0000256" key="7">
    <source>
        <dbReference type="ARBA" id="ARBA00023170"/>
    </source>
</evidence>
<keyword evidence="4 8" id="KW-0812">Transmembrane</keyword>
<keyword evidence="5 8" id="KW-1133">Transmembrane helix</keyword>
<dbReference type="PANTHER" id="PTHR24241">
    <property type="entry name" value="NEUROPEPTIDE RECEPTOR-RELATED G-PROTEIN COUPLED RECEPTOR"/>
    <property type="match status" value="1"/>
</dbReference>
<evidence type="ECO:0000256" key="1">
    <source>
        <dbReference type="ARBA" id="ARBA00004651"/>
    </source>
</evidence>
<dbReference type="GO" id="GO:0042277">
    <property type="term" value="F:peptide binding"/>
    <property type="evidence" value="ECO:0007669"/>
    <property type="project" value="TreeGrafter"/>
</dbReference>
<feature type="domain" description="G-protein coupled receptors family 1 profile" evidence="9">
    <location>
        <begin position="104"/>
        <end position="223"/>
    </location>
</feature>
<protein>
    <recommendedName>
        <fullName evidence="9">G-protein coupled receptors family 1 profile domain-containing protein</fullName>
    </recommendedName>
</protein>
<feature type="transmembrane region" description="Helical" evidence="8">
    <location>
        <begin position="125"/>
        <end position="152"/>
    </location>
</feature>
<dbReference type="GO" id="GO:0005886">
    <property type="term" value="C:plasma membrane"/>
    <property type="evidence" value="ECO:0007669"/>
    <property type="project" value="UniProtKB-SubCell"/>
</dbReference>
<gene>
    <name evidence="10" type="ORF">AFUS01_LOCUS25891</name>
</gene>
<keyword evidence="3" id="KW-1003">Cell membrane</keyword>
<dbReference type="OrthoDB" id="6435638at2759"/>
<dbReference type="Proteomes" id="UP000708208">
    <property type="component" value="Unassembled WGS sequence"/>
</dbReference>